<evidence type="ECO:0000256" key="1">
    <source>
        <dbReference type="SAM" id="Phobius"/>
    </source>
</evidence>
<evidence type="ECO:0000313" key="2">
    <source>
        <dbReference type="EMBL" id="OOV80247.1"/>
    </source>
</evidence>
<proteinExistence type="predicted"/>
<gene>
    <name evidence="2" type="ORF">B1202_14140</name>
</gene>
<keyword evidence="1" id="KW-0812">Transmembrane</keyword>
<feature type="transmembrane region" description="Helical" evidence="1">
    <location>
        <begin position="60"/>
        <end position="83"/>
    </location>
</feature>
<dbReference type="EMBL" id="MVKX01000010">
    <property type="protein sequence ID" value="OOV80247.1"/>
    <property type="molecule type" value="Genomic_DNA"/>
</dbReference>
<feature type="transmembrane region" description="Helical" evidence="1">
    <location>
        <begin position="187"/>
        <end position="205"/>
    </location>
</feature>
<keyword evidence="1" id="KW-1133">Transmembrane helix</keyword>
<comment type="caution">
    <text evidence="2">The sequence shown here is derived from an EMBL/GenBank/DDBJ whole genome shotgun (WGS) entry which is preliminary data.</text>
</comment>
<evidence type="ECO:0000313" key="3">
    <source>
        <dbReference type="Proteomes" id="UP000191160"/>
    </source>
</evidence>
<feature type="transmembrane region" description="Helical" evidence="1">
    <location>
        <begin position="149"/>
        <end position="167"/>
    </location>
</feature>
<sequence>MPFTISHAVLAPPISKLSGNRLPIAALAIGSMVPDLFRLFTNADYAGSHQWSGLIVPNLILGLLFCVLWYVLYRPMLFAFFGLNKPLHLQSLNQFCGFILSLILALIIGTSTHIIWDGLTHVDFRTFAFKDLLSLPIQFFGHSYPLHRVLQIGLSGLALPVLAWMIYRHHLHYRSTVNVPTTIKVYVYGLAVLSLATGIASYFYYADSIYSDAFVHDLYAYVGKAINYFFRAFLATLSLGSLIFLILSKSTNIFSTSSA</sequence>
<keyword evidence="3" id="KW-1185">Reference proteome</keyword>
<accession>A0A1T1GS06</accession>
<feature type="transmembrane region" description="Helical" evidence="1">
    <location>
        <begin position="95"/>
        <end position="116"/>
    </location>
</feature>
<protein>
    <submittedName>
        <fullName evidence="2">Phospholipase</fullName>
    </submittedName>
</protein>
<dbReference type="RefSeq" id="WP_078191251.1">
    <property type="nucleotide sequence ID" value="NZ_JAMCOZ010000016.1"/>
</dbReference>
<dbReference type="AlphaFoldDB" id="A0A1T1GS06"/>
<organism evidence="2 3">
    <name type="scientific">Acinetobacter amyesii</name>
    <dbReference type="NCBI Taxonomy" id="2942470"/>
    <lineage>
        <taxon>Bacteria</taxon>
        <taxon>Pseudomonadati</taxon>
        <taxon>Pseudomonadota</taxon>
        <taxon>Gammaproteobacteria</taxon>
        <taxon>Moraxellales</taxon>
        <taxon>Moraxellaceae</taxon>
        <taxon>Acinetobacter</taxon>
    </lineage>
</organism>
<keyword evidence="1" id="KW-0472">Membrane</keyword>
<dbReference type="InterPro" id="IPR025238">
    <property type="entry name" value="DUF4184"/>
</dbReference>
<reference evidence="2 3" key="1">
    <citation type="submission" date="2017-02" db="EMBL/GenBank/DDBJ databases">
        <title>Acinetobacter sp. ANC 4945, whole genome shotgun sequencing project.</title>
        <authorList>
            <person name="Radolfova-Krizova L."/>
            <person name="Al Atrouni A."/>
            <person name="Nemec A."/>
        </authorList>
    </citation>
    <scope>NUCLEOTIDE SEQUENCE [LARGE SCALE GENOMIC DNA]</scope>
    <source>
        <strain evidence="2 3">ANC 4945</strain>
    </source>
</reference>
<dbReference type="Pfam" id="PF13803">
    <property type="entry name" value="DUF4184"/>
    <property type="match status" value="1"/>
</dbReference>
<dbReference type="Proteomes" id="UP000191160">
    <property type="component" value="Unassembled WGS sequence"/>
</dbReference>
<feature type="transmembrane region" description="Helical" evidence="1">
    <location>
        <begin position="225"/>
        <end position="247"/>
    </location>
</feature>
<name>A0A1T1GS06_9GAMM</name>